<evidence type="ECO:0000313" key="3">
    <source>
        <dbReference type="Proteomes" id="UP000539538"/>
    </source>
</evidence>
<dbReference type="InterPro" id="IPR029063">
    <property type="entry name" value="SAM-dependent_MTases_sf"/>
</dbReference>
<comment type="caution">
    <text evidence="2">The sequence shown here is derived from an EMBL/GenBank/DDBJ whole genome shotgun (WGS) entry which is preliminary data.</text>
</comment>
<evidence type="ECO:0000256" key="1">
    <source>
        <dbReference type="SAM" id="MobiDB-lite"/>
    </source>
</evidence>
<dbReference type="Proteomes" id="UP000539538">
    <property type="component" value="Unassembled WGS sequence"/>
</dbReference>
<evidence type="ECO:0008006" key="4">
    <source>
        <dbReference type="Google" id="ProtNLM"/>
    </source>
</evidence>
<dbReference type="RefSeq" id="WP_108610172.1">
    <property type="nucleotide sequence ID" value="NZ_BAAAVZ010000009.1"/>
</dbReference>
<proteinExistence type="predicted"/>
<keyword evidence="3" id="KW-1185">Reference proteome</keyword>
<feature type="region of interest" description="Disordered" evidence="1">
    <location>
        <begin position="1"/>
        <end position="25"/>
    </location>
</feature>
<dbReference type="CDD" id="cd02440">
    <property type="entry name" value="AdoMet_MTases"/>
    <property type="match status" value="1"/>
</dbReference>
<dbReference type="SUPFAM" id="SSF53335">
    <property type="entry name" value="S-adenosyl-L-methionine-dependent methyltransferases"/>
    <property type="match status" value="1"/>
</dbReference>
<dbReference type="EMBL" id="JACHOT010000006">
    <property type="protein sequence ID" value="MBB4652148.1"/>
    <property type="molecule type" value="Genomic_DNA"/>
</dbReference>
<protein>
    <recommendedName>
        <fullName evidence="4">Methyltransferase domain-containing protein</fullName>
    </recommendedName>
</protein>
<reference evidence="2 3" key="1">
    <citation type="submission" date="2020-08" db="EMBL/GenBank/DDBJ databases">
        <title>Genomic Encyclopedia of Type Strains, Phase IV (KMG-IV): sequencing the most valuable type-strain genomes for metagenomic binning, comparative biology and taxonomic classification.</title>
        <authorList>
            <person name="Goeker M."/>
        </authorList>
    </citation>
    <scope>NUCLEOTIDE SEQUENCE [LARGE SCALE GENOMIC DNA]</scope>
    <source>
        <strain evidence="2 3">DSM 7050</strain>
    </source>
</reference>
<accession>A0ABR6L5U4</accession>
<organism evidence="2 3">
    <name type="scientific">Aminobacter niigataensis</name>
    <dbReference type="NCBI Taxonomy" id="83265"/>
    <lineage>
        <taxon>Bacteria</taxon>
        <taxon>Pseudomonadati</taxon>
        <taxon>Pseudomonadota</taxon>
        <taxon>Alphaproteobacteria</taxon>
        <taxon>Hyphomicrobiales</taxon>
        <taxon>Phyllobacteriaceae</taxon>
        <taxon>Aminobacter</taxon>
    </lineage>
</organism>
<evidence type="ECO:0000313" key="2">
    <source>
        <dbReference type="EMBL" id="MBB4652148.1"/>
    </source>
</evidence>
<gene>
    <name evidence="2" type="ORF">GGQ99_003924</name>
</gene>
<dbReference type="Gene3D" id="3.40.50.150">
    <property type="entry name" value="Vaccinia Virus protein VP39"/>
    <property type="match status" value="1"/>
</dbReference>
<sequence length="235" mass="27286">MADTDVDVTERKSSGRADPYANRNSRESQFRANRFKLVQEIIQSILRAKGSCRILDLGGTEKYWDIGAEFIQDHAGVLHITLVNTDPVDVKNTRLFAAIEGSATDEALLRGQKFDFVHSNSVIEHVGQIPDMQLFAENVRRLGERHYVQTPNYWFPYEPHFRFIGFQYLPERLRVELLHRFALGFFSRQDDRNNAASLVRGSRLLSTAEMRRLFPDSEIRFEKFLLFNKSIIAFR</sequence>
<name>A0ABR6L5U4_9HYPH</name>